<keyword evidence="2" id="KW-1185">Reference proteome</keyword>
<name>A0A9X4R0K5_9STAP</name>
<evidence type="ECO:0000313" key="1">
    <source>
        <dbReference type="EMBL" id="MDG0846057.1"/>
    </source>
</evidence>
<organism evidence="1 2">
    <name type="scientific">Staphylococcus equorum</name>
    <dbReference type="NCBI Taxonomy" id="246432"/>
    <lineage>
        <taxon>Bacteria</taxon>
        <taxon>Bacillati</taxon>
        <taxon>Bacillota</taxon>
        <taxon>Bacilli</taxon>
        <taxon>Bacillales</taxon>
        <taxon>Staphylococcaceae</taxon>
        <taxon>Staphylococcus</taxon>
    </lineage>
</organism>
<accession>A0A9X4R0K5</accession>
<proteinExistence type="predicted"/>
<dbReference type="Proteomes" id="UP001152422">
    <property type="component" value="Unassembled WGS sequence"/>
</dbReference>
<protein>
    <submittedName>
        <fullName evidence="1">Uncharacterized protein</fullName>
    </submittedName>
</protein>
<evidence type="ECO:0000313" key="2">
    <source>
        <dbReference type="Proteomes" id="UP001152422"/>
    </source>
</evidence>
<gene>
    <name evidence="1" type="ORF">M4L89_07435</name>
</gene>
<dbReference type="EMBL" id="JAMBQA010000003">
    <property type="protein sequence ID" value="MDG0846057.1"/>
    <property type="molecule type" value="Genomic_DNA"/>
</dbReference>
<dbReference type="AlphaFoldDB" id="A0A9X4R0K5"/>
<comment type="caution">
    <text evidence="1">The sequence shown here is derived from an EMBL/GenBank/DDBJ whole genome shotgun (WGS) entry which is preliminary data.</text>
</comment>
<dbReference type="RefSeq" id="WP_107513954.1">
    <property type="nucleotide sequence ID" value="NZ_JAMBPY010000003.1"/>
</dbReference>
<reference evidence="1" key="1">
    <citation type="submission" date="2022-05" db="EMBL/GenBank/DDBJ databases">
        <title>Comparative genomics of Staphylococcus equorum isolates.</title>
        <authorList>
            <person name="Luelf R.H."/>
        </authorList>
    </citation>
    <scope>NUCLEOTIDE SEQUENCE</scope>
    <source>
        <strain evidence="1">TMW 2.2497</strain>
    </source>
</reference>
<sequence length="102" mass="11935">MVFLYIVTSGVVLYLALRYAIRDAIIECEASKDKLIYLQKSEDIFEDIRLIYSNFSKKEDKAFIKEAKKIYEESFDILNSDMNSEEKYNALRCKKTANAIDK</sequence>